<reference evidence="1" key="2">
    <citation type="submission" date="2015-07" db="EMBL/GenBank/DDBJ databases">
        <authorList>
            <person name="Noorani M."/>
        </authorList>
    </citation>
    <scope>NUCLEOTIDE SEQUENCE</scope>
    <source>
        <strain evidence="1">Yugu1</strain>
    </source>
</reference>
<proteinExistence type="predicted"/>
<accession>A0A368QNZ3</accession>
<evidence type="ECO:0000313" key="1">
    <source>
        <dbReference type="EMBL" id="RCV19478.1"/>
    </source>
</evidence>
<gene>
    <name evidence="1" type="ORF">SETIT_3G388000v2</name>
</gene>
<dbReference type="EMBL" id="CM003530">
    <property type="protein sequence ID" value="RCV19478.1"/>
    <property type="molecule type" value="Genomic_DNA"/>
</dbReference>
<organism evidence="1">
    <name type="scientific">Setaria italica</name>
    <name type="common">Foxtail millet</name>
    <name type="synonym">Panicum italicum</name>
    <dbReference type="NCBI Taxonomy" id="4555"/>
    <lineage>
        <taxon>Eukaryota</taxon>
        <taxon>Viridiplantae</taxon>
        <taxon>Streptophyta</taxon>
        <taxon>Embryophyta</taxon>
        <taxon>Tracheophyta</taxon>
        <taxon>Spermatophyta</taxon>
        <taxon>Magnoliopsida</taxon>
        <taxon>Liliopsida</taxon>
        <taxon>Poales</taxon>
        <taxon>Poaceae</taxon>
        <taxon>PACMAD clade</taxon>
        <taxon>Panicoideae</taxon>
        <taxon>Panicodae</taxon>
        <taxon>Paniceae</taxon>
        <taxon>Cenchrinae</taxon>
        <taxon>Setaria</taxon>
    </lineage>
</organism>
<protein>
    <submittedName>
        <fullName evidence="1">Uncharacterized protein</fullName>
    </submittedName>
</protein>
<sequence length="74" mass="8164">MLCGSELLALTCCHLGLRDIGKFGEPRKQESAGVARGAVCDPYSDRRPSKLDRIHYCFFVTLTGPSSANRWCMA</sequence>
<reference evidence="1" key="1">
    <citation type="journal article" date="2012" name="Nat. Biotechnol.">
        <title>Reference genome sequence of the model plant Setaria.</title>
        <authorList>
            <person name="Bennetzen J.L."/>
            <person name="Schmutz J."/>
            <person name="Wang H."/>
            <person name="Percifield R."/>
            <person name="Hawkins J."/>
            <person name="Pontaroli A.C."/>
            <person name="Estep M."/>
            <person name="Feng L."/>
            <person name="Vaughn J.N."/>
            <person name="Grimwood J."/>
            <person name="Jenkins J."/>
            <person name="Barry K."/>
            <person name="Lindquist E."/>
            <person name="Hellsten U."/>
            <person name="Deshpande S."/>
            <person name="Wang X."/>
            <person name="Wu X."/>
            <person name="Mitros T."/>
            <person name="Triplett J."/>
            <person name="Yang X."/>
            <person name="Ye C.Y."/>
            <person name="Mauro-Herrera M."/>
            <person name="Wang L."/>
            <person name="Li P."/>
            <person name="Sharma M."/>
            <person name="Sharma R."/>
            <person name="Ronald P.C."/>
            <person name="Panaud O."/>
            <person name="Kellogg E.A."/>
            <person name="Brutnell T.P."/>
            <person name="Doust A.N."/>
            <person name="Tuskan G.A."/>
            <person name="Rokhsar D."/>
            <person name="Devos K.M."/>
        </authorList>
    </citation>
    <scope>NUCLEOTIDE SEQUENCE [LARGE SCALE GENOMIC DNA]</scope>
    <source>
        <strain evidence="1">Yugu1</strain>
    </source>
</reference>
<name>A0A368QNZ3_SETIT</name>
<dbReference type="AlphaFoldDB" id="A0A368QNZ3"/>